<keyword evidence="2" id="KW-0645">Protease</keyword>
<dbReference type="OrthoDB" id="1223654at2"/>
<reference evidence="3" key="1">
    <citation type="submission" date="2016-10" db="EMBL/GenBank/DDBJ databases">
        <authorList>
            <person name="Varghese N."/>
            <person name="Submissions S."/>
        </authorList>
    </citation>
    <scope>NUCLEOTIDE SEQUENCE [LARGE SCALE GENOMIC DNA]</scope>
    <source>
        <strain evidence="3">DSM 15310</strain>
    </source>
</reference>
<organism evidence="2 3">
    <name type="scientific">Hymenobacter actinosclerus</name>
    <dbReference type="NCBI Taxonomy" id="82805"/>
    <lineage>
        <taxon>Bacteria</taxon>
        <taxon>Pseudomonadati</taxon>
        <taxon>Bacteroidota</taxon>
        <taxon>Cytophagia</taxon>
        <taxon>Cytophagales</taxon>
        <taxon>Hymenobacteraceae</taxon>
        <taxon>Hymenobacter</taxon>
    </lineage>
</organism>
<name>A0A1I0DUH1_9BACT</name>
<protein>
    <submittedName>
        <fullName evidence="2">Carboxypeptidase regulatory-like domain-containing protein</fullName>
    </submittedName>
</protein>
<dbReference type="Proteomes" id="UP000198697">
    <property type="component" value="Unassembled WGS sequence"/>
</dbReference>
<sequence>MRLSFITTGLLLLTLLVQQPAWSQLRLDGQVRDALTRQPLPFATVFLANTTYGTTTDSTGHFVLAGMPAGQYEFTVSYVGYELYTKALPLQQSTTLAPSLKPSASLSEVVIRPTKNRPADYRRFTKQFFGSSAFAQQCRIENPDDVVVVFDAAQQELAAIAPRQLAVINQALGYRITYHRFDFKVNYASSRLTFVAAPVFEELKGTNDQQQRWEANRRKAYAGSFPHFLRSVREDQIAQEGFLVQRLVTEPNSAPLQLRLKQASDSLAAVFTPASGVVAFVYKQALSAAQICQAESLAATGKVRFRSNSDLRVTYQGEQPDAQYVALTLAASHAALREAASNQLQPNLSAAVARKAQPNGPVLEVSDLRQLGPAAIIQPNGYLTNPLSVKLDGYWAFERVGEALPLDYSPAQLR</sequence>
<dbReference type="Pfam" id="PF13715">
    <property type="entry name" value="CarbopepD_reg_2"/>
    <property type="match status" value="1"/>
</dbReference>
<keyword evidence="3" id="KW-1185">Reference proteome</keyword>
<keyword evidence="2" id="KW-0121">Carboxypeptidase</keyword>
<dbReference type="RefSeq" id="WP_092770117.1">
    <property type="nucleotide sequence ID" value="NZ_FOHS01000002.1"/>
</dbReference>
<dbReference type="AlphaFoldDB" id="A0A1I0DUH1"/>
<dbReference type="Gene3D" id="2.60.40.1120">
    <property type="entry name" value="Carboxypeptidase-like, regulatory domain"/>
    <property type="match status" value="1"/>
</dbReference>
<accession>A0A1I0DUH1</accession>
<dbReference type="EMBL" id="FOHS01000002">
    <property type="protein sequence ID" value="SET35964.1"/>
    <property type="molecule type" value="Genomic_DNA"/>
</dbReference>
<dbReference type="SUPFAM" id="SSF49464">
    <property type="entry name" value="Carboxypeptidase regulatory domain-like"/>
    <property type="match status" value="1"/>
</dbReference>
<dbReference type="STRING" id="82805.SAMN04487998_1559"/>
<feature type="chain" id="PRO_5011474972" evidence="1">
    <location>
        <begin position="24"/>
        <end position="414"/>
    </location>
</feature>
<dbReference type="InterPro" id="IPR008969">
    <property type="entry name" value="CarboxyPept-like_regulatory"/>
</dbReference>
<evidence type="ECO:0000313" key="2">
    <source>
        <dbReference type="EMBL" id="SET35964.1"/>
    </source>
</evidence>
<proteinExistence type="predicted"/>
<gene>
    <name evidence="2" type="ORF">SAMN04487998_1559</name>
</gene>
<keyword evidence="2" id="KW-0378">Hydrolase</keyword>
<dbReference type="GO" id="GO:0004180">
    <property type="term" value="F:carboxypeptidase activity"/>
    <property type="evidence" value="ECO:0007669"/>
    <property type="project" value="UniProtKB-KW"/>
</dbReference>
<evidence type="ECO:0000313" key="3">
    <source>
        <dbReference type="Proteomes" id="UP000198697"/>
    </source>
</evidence>
<feature type="signal peptide" evidence="1">
    <location>
        <begin position="1"/>
        <end position="23"/>
    </location>
</feature>
<evidence type="ECO:0000256" key="1">
    <source>
        <dbReference type="SAM" id="SignalP"/>
    </source>
</evidence>
<keyword evidence="1" id="KW-0732">Signal</keyword>